<dbReference type="InterPro" id="IPR014001">
    <property type="entry name" value="Helicase_ATP-bd"/>
</dbReference>
<feature type="region of interest" description="Disordered" evidence="16">
    <location>
        <begin position="328"/>
        <end position="351"/>
    </location>
</feature>
<dbReference type="GO" id="GO:0003724">
    <property type="term" value="F:RNA helicase activity"/>
    <property type="evidence" value="ECO:0007669"/>
    <property type="project" value="UniProtKB-EC"/>
</dbReference>
<feature type="compositionally biased region" description="Polar residues" evidence="16">
    <location>
        <begin position="903"/>
        <end position="913"/>
    </location>
</feature>
<evidence type="ECO:0000256" key="8">
    <source>
        <dbReference type="ARBA" id="ARBA00022806"/>
    </source>
</evidence>
<evidence type="ECO:0000256" key="2">
    <source>
        <dbReference type="ARBA" id="ARBA00004687"/>
    </source>
</evidence>
<comment type="subcellular location">
    <subcellularLocation>
        <location evidence="1">Endoplasmic reticulum membrane</location>
        <topology evidence="1">Single-pass membrane protein</topology>
    </subcellularLocation>
</comment>
<proteinExistence type="inferred from homology"/>
<dbReference type="GO" id="GO:0006506">
    <property type="term" value="P:GPI anchor biosynthetic process"/>
    <property type="evidence" value="ECO:0007669"/>
    <property type="project" value="UniProtKB-UniPathway"/>
</dbReference>
<comment type="catalytic activity">
    <reaction evidence="15">
        <text>ATP + H2O = ADP + phosphate + H(+)</text>
        <dbReference type="Rhea" id="RHEA:13065"/>
        <dbReference type="ChEBI" id="CHEBI:15377"/>
        <dbReference type="ChEBI" id="CHEBI:15378"/>
        <dbReference type="ChEBI" id="CHEBI:30616"/>
        <dbReference type="ChEBI" id="CHEBI:43474"/>
        <dbReference type="ChEBI" id="CHEBI:456216"/>
        <dbReference type="EC" id="3.6.4.13"/>
    </reaction>
</comment>
<dbReference type="PANTHER" id="PTHR24031">
    <property type="entry name" value="RNA HELICASE"/>
    <property type="match status" value="1"/>
</dbReference>
<dbReference type="GO" id="GO:0005789">
    <property type="term" value="C:endoplasmic reticulum membrane"/>
    <property type="evidence" value="ECO:0007669"/>
    <property type="project" value="UniProtKB-SubCell"/>
</dbReference>
<keyword evidence="9" id="KW-0256">Endoplasmic reticulum</keyword>
<dbReference type="GeneID" id="20317028"/>
<keyword evidence="4" id="KW-0337">GPI-anchor biosynthesis</keyword>
<evidence type="ECO:0000259" key="17">
    <source>
        <dbReference type="PROSITE" id="PS51192"/>
    </source>
</evidence>
<keyword evidence="8 15" id="KW-0347">Helicase</keyword>
<protein>
    <recommendedName>
        <fullName evidence="15">ATP-dependent RNA helicase</fullName>
        <ecNumber evidence="15">3.6.4.13</ecNumber>
    </recommendedName>
</protein>
<dbReference type="GO" id="GO:0003723">
    <property type="term" value="F:RNA binding"/>
    <property type="evidence" value="ECO:0007669"/>
    <property type="project" value="UniProtKB-UniRule"/>
</dbReference>
<keyword evidence="7 15" id="KW-0378">Hydrolase</keyword>
<keyword evidence="14" id="KW-0325">Glycoprotein</keyword>
<evidence type="ECO:0000256" key="12">
    <source>
        <dbReference type="ARBA" id="ARBA00022989"/>
    </source>
</evidence>
<comment type="similarity">
    <text evidence="15">Belongs to the DEAD box helicase family.</text>
</comment>
<evidence type="ECO:0000259" key="18">
    <source>
        <dbReference type="PROSITE" id="PS51194"/>
    </source>
</evidence>
<keyword evidence="20" id="KW-1185">Reference proteome</keyword>
<dbReference type="Gene3D" id="3.40.50.300">
    <property type="entry name" value="P-loop containing nucleotide triphosphate hydrolases"/>
    <property type="match status" value="2"/>
</dbReference>
<dbReference type="AlphaFoldDB" id="A0A074ZUK6"/>
<keyword evidence="5" id="KW-0812">Transmembrane</keyword>
<evidence type="ECO:0000313" key="19">
    <source>
        <dbReference type="EMBL" id="KER30801.1"/>
    </source>
</evidence>
<keyword evidence="12" id="KW-1133">Transmembrane helix</keyword>
<dbReference type="STRING" id="6198.A0A074ZUK6"/>
<accession>A0A074ZUK6</accession>
<evidence type="ECO:0000313" key="20">
    <source>
        <dbReference type="Proteomes" id="UP000054324"/>
    </source>
</evidence>
<dbReference type="InterPro" id="IPR027417">
    <property type="entry name" value="P-loop_NTPase"/>
</dbReference>
<comment type="similarity">
    <text evidence="3">Belongs to the PIGX family.</text>
</comment>
<dbReference type="GO" id="GO:0005524">
    <property type="term" value="F:ATP binding"/>
    <property type="evidence" value="ECO:0007669"/>
    <property type="project" value="UniProtKB-UniRule"/>
</dbReference>
<dbReference type="InterPro" id="IPR013233">
    <property type="entry name" value="PIG-X/PBN1"/>
</dbReference>
<evidence type="ECO:0000256" key="5">
    <source>
        <dbReference type="ARBA" id="ARBA00022692"/>
    </source>
</evidence>
<evidence type="ECO:0000256" key="11">
    <source>
        <dbReference type="ARBA" id="ARBA00022884"/>
    </source>
</evidence>
<feature type="compositionally biased region" description="Basic residues" evidence="16">
    <location>
        <begin position="332"/>
        <end position="341"/>
    </location>
</feature>
<sequence>MSNEHSVDTADSIVMSSDSVIGGFTVIGDKLRYDQTKPTEMLPFWITQATYFPSDLSFRQKVDDLKELHPFMQSRLADMGFSELFPVQACVIPSILRSYRLNKRRPLCRPSDICIAAPTGSGKTLAYSLLHGRVQVFLRALVILPVRDLAAQVFQVLLDLAEGTDLRIVLINGSKSFTKEQLDLVDTTSSVAHTKADIVVATPGRLVDHIYNTVGFSLEKLRILVIDEADRVILEEKQDWYRILEDALYHPNAFAFDIDGEIGHRRPTGMQRTRPILASATLTHDPEPLKRFNLYFPQLFASSTSAQPISSNGPIVSDIDHTIETDLEPPVKKKKKQKKKNALSEGMAHNASHTDCSEMVQDAGGVGVFSTPPGLKEYVVSVQPEHRALFLVHLIRHENVKRVLCFTNSRATAARLHLLLSNFKGIRSYRISGHMPPDKRQRVLSAFARKELDILVCTDSMARGMDIKEVNCVVSYEMPPNVKIYVHRVGRTARAGQPGLAYTLLSKNQFFHFKKDLRAVGKRKLKEVTFHTSHFANLQEEYKQALCRLEEEVKTSSKPATGHSTDILQTVRSARNKPQNKRKIHKYSNKHLYCDNTTDLLYFPTSCGPFIHDCLLSQCIHWVSSLMWISSAFLIIIIQTLSIHTFVSVAMISQTAVATLLCVLTSFLQVTGDTELQSRDLNCDVSGQGFHLNLHCDLRGPASSQWSTCVLKMRLPRGLYVDPYELGIRQPALNFSLSKPKSSGSSGGRFGRWLSWFTASDPHESGHGSFDQFEEAEVPMNQSEVNVESPEWLAEPMTINLYPQQSTAKDMDGLSLNSVDIPLHLRYKLPNDGDDSSTSLQSTTLPYPMLKCTDGDEVNSWDSMPPFEVAVATPPTSDLLVESHENSGKRKFVPNLKKALNKQVLTDSRPSKSTRGDRNPSDQPTHRSARFGRGAGQQTQRRDEKPQFVQSYSIFETGIGCVVKTDKNAVELRESRPSSDSVCRTEHQEVDETELKEDPLENYQSFVTDIKQVFKDPPVLMHDSAAGTQIPPDPLKDLDLSGGRNHRVPYDFFTDSGPGRLFILHLPDKILPSDLEQLEEGCFGKIQVLDNQQVRLVVGEARFDLISPHAPTASSDVVLVDQRGDDCIRLNCLGHLDEAMVAVPNLDDFVALGQ</sequence>
<feature type="domain" description="Helicase ATP-binding" evidence="17">
    <location>
        <begin position="104"/>
        <end position="300"/>
    </location>
</feature>
<dbReference type="Pfam" id="PF00271">
    <property type="entry name" value="Helicase_C"/>
    <property type="match status" value="1"/>
</dbReference>
<evidence type="ECO:0000256" key="1">
    <source>
        <dbReference type="ARBA" id="ARBA00004389"/>
    </source>
</evidence>
<dbReference type="SMART" id="SM00487">
    <property type="entry name" value="DEXDc"/>
    <property type="match status" value="1"/>
</dbReference>
<keyword evidence="10 15" id="KW-0067">ATP-binding</keyword>
<gene>
    <name evidence="19" type="ORF">T265_02840</name>
</gene>
<dbReference type="KEGG" id="ovi:T265_02840"/>
<name>A0A074ZUK6_OPIVI</name>
<dbReference type="SMART" id="SM00490">
    <property type="entry name" value="HELICc"/>
    <property type="match status" value="1"/>
</dbReference>
<comment type="domain">
    <text evidence="15">The Q motif is unique to and characteristic of the DEAD box family of RNA helicases and controls ATP binding and hydrolysis.</text>
</comment>
<reference evidence="19 20" key="1">
    <citation type="submission" date="2013-11" db="EMBL/GenBank/DDBJ databases">
        <title>Opisthorchis viverrini - life in the bile duct.</title>
        <authorList>
            <person name="Young N.D."/>
            <person name="Nagarajan N."/>
            <person name="Lin S.J."/>
            <person name="Korhonen P.K."/>
            <person name="Jex A.R."/>
            <person name="Hall R.S."/>
            <person name="Safavi-Hemami H."/>
            <person name="Kaewkong W."/>
            <person name="Bertrand D."/>
            <person name="Gao S."/>
            <person name="Seet Q."/>
            <person name="Wongkham S."/>
            <person name="Teh B.T."/>
            <person name="Wongkham C."/>
            <person name="Intapan P.M."/>
            <person name="Maleewong W."/>
            <person name="Yang X."/>
            <person name="Hu M."/>
            <person name="Wang Z."/>
            <person name="Hofmann A."/>
            <person name="Sternberg P.W."/>
            <person name="Tan P."/>
            <person name="Wang J."/>
            <person name="Gasser R.B."/>
        </authorList>
    </citation>
    <scope>NUCLEOTIDE SEQUENCE [LARGE SCALE GENOMIC DNA]</scope>
</reference>
<comment type="pathway">
    <text evidence="2">Glycolipid biosynthesis; glycosylphosphatidylinositol-anchor biosynthesis.</text>
</comment>
<dbReference type="SUPFAM" id="SSF52540">
    <property type="entry name" value="P-loop containing nucleoside triphosphate hydrolases"/>
    <property type="match status" value="1"/>
</dbReference>
<evidence type="ECO:0000256" key="4">
    <source>
        <dbReference type="ARBA" id="ARBA00022502"/>
    </source>
</evidence>
<dbReference type="CDD" id="cd18787">
    <property type="entry name" value="SF2_C_DEAD"/>
    <property type="match status" value="1"/>
</dbReference>
<dbReference type="UniPathway" id="UPA00196"/>
<dbReference type="OrthoDB" id="3370at2759"/>
<dbReference type="InterPro" id="IPR011545">
    <property type="entry name" value="DEAD/DEAH_box_helicase_dom"/>
</dbReference>
<keyword evidence="6 15" id="KW-0547">Nucleotide-binding</keyword>
<dbReference type="CTD" id="20317028"/>
<dbReference type="RefSeq" id="XP_009165448.1">
    <property type="nucleotide sequence ID" value="XM_009167184.1"/>
</dbReference>
<evidence type="ECO:0000256" key="13">
    <source>
        <dbReference type="ARBA" id="ARBA00023136"/>
    </source>
</evidence>
<feature type="domain" description="Helicase C-terminal" evidence="18">
    <location>
        <begin position="374"/>
        <end position="557"/>
    </location>
</feature>
<evidence type="ECO:0000256" key="6">
    <source>
        <dbReference type="ARBA" id="ARBA00022741"/>
    </source>
</evidence>
<dbReference type="CDD" id="cd17956">
    <property type="entry name" value="DEADc_DDX51"/>
    <property type="match status" value="1"/>
</dbReference>
<organism evidence="19 20">
    <name type="scientific">Opisthorchis viverrini</name>
    <name type="common">Southeast Asian liver fluke</name>
    <dbReference type="NCBI Taxonomy" id="6198"/>
    <lineage>
        <taxon>Eukaryota</taxon>
        <taxon>Metazoa</taxon>
        <taxon>Spiralia</taxon>
        <taxon>Lophotrochozoa</taxon>
        <taxon>Platyhelminthes</taxon>
        <taxon>Trematoda</taxon>
        <taxon>Digenea</taxon>
        <taxon>Opisthorchiida</taxon>
        <taxon>Opisthorchiata</taxon>
        <taxon>Opisthorchiidae</taxon>
        <taxon>Opisthorchis</taxon>
    </lineage>
</organism>
<dbReference type="EMBL" id="KL596655">
    <property type="protein sequence ID" value="KER30801.1"/>
    <property type="molecule type" value="Genomic_DNA"/>
</dbReference>
<evidence type="ECO:0000256" key="10">
    <source>
        <dbReference type="ARBA" id="ARBA00022840"/>
    </source>
</evidence>
<evidence type="ECO:0000256" key="16">
    <source>
        <dbReference type="SAM" id="MobiDB-lite"/>
    </source>
</evidence>
<dbReference type="InterPro" id="IPR000629">
    <property type="entry name" value="RNA-helicase_DEAD-box_CS"/>
</dbReference>
<dbReference type="PROSITE" id="PS51192">
    <property type="entry name" value="HELICASE_ATP_BIND_1"/>
    <property type="match status" value="1"/>
</dbReference>
<evidence type="ECO:0000256" key="15">
    <source>
        <dbReference type="RuleBase" id="RU365068"/>
    </source>
</evidence>
<dbReference type="Pfam" id="PF08320">
    <property type="entry name" value="PIG-X"/>
    <property type="match status" value="1"/>
</dbReference>
<keyword evidence="11 15" id="KW-0694">RNA-binding</keyword>
<keyword evidence="13" id="KW-0472">Membrane</keyword>
<evidence type="ECO:0000256" key="7">
    <source>
        <dbReference type="ARBA" id="ARBA00022801"/>
    </source>
</evidence>
<dbReference type="GO" id="GO:0016787">
    <property type="term" value="F:hydrolase activity"/>
    <property type="evidence" value="ECO:0007669"/>
    <property type="project" value="UniProtKB-KW"/>
</dbReference>
<evidence type="ECO:0000256" key="3">
    <source>
        <dbReference type="ARBA" id="ARBA00010345"/>
    </source>
</evidence>
<feature type="region of interest" description="Disordered" evidence="16">
    <location>
        <begin position="880"/>
        <end position="948"/>
    </location>
</feature>
<dbReference type="InterPro" id="IPR001650">
    <property type="entry name" value="Helicase_C-like"/>
</dbReference>
<dbReference type="EC" id="3.6.4.13" evidence="15"/>
<evidence type="ECO:0000256" key="9">
    <source>
        <dbReference type="ARBA" id="ARBA00022824"/>
    </source>
</evidence>
<comment type="function">
    <text evidence="15">RNA helicase.</text>
</comment>
<dbReference type="PROSITE" id="PS00039">
    <property type="entry name" value="DEAD_ATP_HELICASE"/>
    <property type="match status" value="1"/>
</dbReference>
<dbReference type="Proteomes" id="UP000054324">
    <property type="component" value="Unassembled WGS sequence"/>
</dbReference>
<evidence type="ECO:0000256" key="14">
    <source>
        <dbReference type="ARBA" id="ARBA00023180"/>
    </source>
</evidence>
<dbReference type="PROSITE" id="PS51194">
    <property type="entry name" value="HELICASE_CTER"/>
    <property type="match status" value="1"/>
</dbReference>
<dbReference type="Pfam" id="PF00270">
    <property type="entry name" value="DEAD"/>
    <property type="match status" value="1"/>
</dbReference>